<dbReference type="SMART" id="SM00409">
    <property type="entry name" value="IG"/>
    <property type="match status" value="10"/>
</dbReference>
<feature type="transmembrane region" description="Helical" evidence="2">
    <location>
        <begin position="249"/>
        <end position="271"/>
    </location>
</feature>
<reference evidence="5 6" key="1">
    <citation type="journal article" date="2019" name="Mol. Ecol. Resour.">
        <title>Chromosome-level genome assembly of Triplophysa tibetana, a fish adapted to the harsh high-altitude environment of the Tibetan Plateau.</title>
        <authorList>
            <person name="Yang X."/>
            <person name="Liu H."/>
            <person name="Ma Z."/>
            <person name="Zou Y."/>
            <person name="Zou M."/>
            <person name="Mao Y."/>
            <person name="Li X."/>
            <person name="Wang H."/>
            <person name="Chen T."/>
            <person name="Wang W."/>
            <person name="Yang R."/>
        </authorList>
    </citation>
    <scope>NUCLEOTIDE SEQUENCE [LARGE SCALE GENOMIC DNA]</scope>
    <source>
        <strain evidence="5">TTIB1903HZAU</strain>
        <tissue evidence="5">Muscle</tissue>
    </source>
</reference>
<dbReference type="Gene3D" id="2.60.40.10">
    <property type="entry name" value="Immunoglobulins"/>
    <property type="match status" value="10"/>
</dbReference>
<accession>A0A5A9NSL1</accession>
<dbReference type="InterPro" id="IPR003599">
    <property type="entry name" value="Ig_sub"/>
</dbReference>
<dbReference type="SUPFAM" id="SSF48726">
    <property type="entry name" value="Immunoglobulin"/>
    <property type="match status" value="10"/>
</dbReference>
<proteinExistence type="predicted"/>
<dbReference type="InterPro" id="IPR007110">
    <property type="entry name" value="Ig-like_dom"/>
</dbReference>
<dbReference type="AlphaFoldDB" id="A0A5A9NSL1"/>
<feature type="compositionally biased region" description="Polar residues" evidence="1">
    <location>
        <begin position="1121"/>
        <end position="1134"/>
    </location>
</feature>
<dbReference type="Proteomes" id="UP000324632">
    <property type="component" value="Chromosome 14"/>
</dbReference>
<keyword evidence="3" id="KW-0732">Signal</keyword>
<keyword evidence="2" id="KW-1133">Transmembrane helix</keyword>
<feature type="chain" id="PRO_5022959002" description="Ig-like domain-containing protein" evidence="3">
    <location>
        <begin position="26"/>
        <end position="1134"/>
    </location>
</feature>
<dbReference type="InterPro" id="IPR013098">
    <property type="entry name" value="Ig_I-set"/>
</dbReference>
<sequence>MKNTFTINVSFGLFYLLFHMCGVFGVDQSVSVTEGDSVTLQSDVTDIQSYYLTSWKFGDDGFTIAQINKDKIIYSDISAFRDRMVLNDQTGSLTITNSRIKHSGLYKMEISNSIGTSVKKFHLTVFNSQFLIEAEKGELKTVSVTEGDPAYLMMEDVEIQRYDLIVWRFGDDGILIVKDDREDNKTTFSYDEIYEDRLELNYQTGSLTITDARITDTGLYKVKIIGRRRTKYMRFILTVSASGVSSGGVAGIVIVVLLAMSGAVGVFVFFYRRRTSEIKKKNDVFVDKSVSMKTGDSVILHTGVKEIQKDDEITWMFEDTSIAKIIGDQTIENIDDRFRDKLVLNPQTGSLIIKDTKTEHTGLYKVKMRLQDQTSAQMINVSSSDKLSVNEGDSFTLSSGHTELGDNVMTWRFKDKDIVTISERQVSVCVEERFKDRVHVDPQTGSLTVRNSKTKDSGLYQLQIGTEKSERKFTVNVHEKIRKVSVMEGDSFTLNTGVAFIQRPDMIKWMFGHKSVAELIVKRPSAAAAVDKDERFTDRLELDHQTGSLTVKKSKTTDSGLYTLKIDSEDSEWKFSVTVKGRLLWEKRPEQIEVNEGDPFTLNSGQTELGDKVMTWRFKDKHITTVNGSPASVCDEERFKDRVYVDPQTGSLTITTSKTKDSGLYQLEISGKAKSERKFTVRVREKIKVSVIEGESFTLNTFIQRPEMIQWMFGDKCIAEHAGNTPGDAAAVDKDERFTDRLELDHQTGSLTITNTRTTDSGLYTLKIGSEDSDRKFSVTVKGRPPREKRPEQKEEFTENTPEESKLLTSQDSPIRAELKTDNMSVNEGDPFTLNSGHTGVEDNDMTWRFKDKDIVTISERLVSVCVDERFKNRVHVDPQTGSLTVTNSKTKDSGFYQLQISTETSERKFTVTVRDKLSVNEGDSFTLSSGQTELGDNVMTWRFNDKHIATVSERQVSVCVEERFKDRVHVDPQTGSLTVTNSRTKDSGLYKLQINTEKSERKFTVNVREKIRKVSVMEGESFTINTGDVFTQRPDMIKWMFKNKCMAELIGNTHAAAASAGDRFTDRLKMDHQTGSLTVTNTRTSDSGCYTLKINSEASGWKFNVTVNKLSKKNKRNHSETAQTSLNESHPLL</sequence>
<feature type="region of interest" description="Disordered" evidence="1">
    <location>
        <begin position="1115"/>
        <end position="1134"/>
    </location>
</feature>
<evidence type="ECO:0000256" key="1">
    <source>
        <dbReference type="SAM" id="MobiDB-lite"/>
    </source>
</evidence>
<evidence type="ECO:0000313" key="5">
    <source>
        <dbReference type="EMBL" id="KAA0712035.1"/>
    </source>
</evidence>
<evidence type="ECO:0000256" key="3">
    <source>
        <dbReference type="SAM" id="SignalP"/>
    </source>
</evidence>
<dbReference type="PANTHER" id="PTHR21063">
    <property type="entry name" value="LFA-3"/>
    <property type="match status" value="1"/>
</dbReference>
<protein>
    <recommendedName>
        <fullName evidence="4">Ig-like domain-containing protein</fullName>
    </recommendedName>
</protein>
<dbReference type="Pfam" id="PF07686">
    <property type="entry name" value="V-set"/>
    <property type="match status" value="1"/>
</dbReference>
<feature type="signal peptide" evidence="3">
    <location>
        <begin position="1"/>
        <end position="25"/>
    </location>
</feature>
<dbReference type="PANTHER" id="PTHR21063:SF4">
    <property type="entry name" value="CD48 ANTIGEN-RELATED"/>
    <property type="match status" value="1"/>
</dbReference>
<dbReference type="EMBL" id="SOYY01000014">
    <property type="protein sequence ID" value="KAA0712035.1"/>
    <property type="molecule type" value="Genomic_DNA"/>
</dbReference>
<name>A0A5A9NSL1_9TELE</name>
<dbReference type="Pfam" id="PF07679">
    <property type="entry name" value="I-set"/>
    <property type="match status" value="1"/>
</dbReference>
<evidence type="ECO:0000256" key="2">
    <source>
        <dbReference type="SAM" id="Phobius"/>
    </source>
</evidence>
<evidence type="ECO:0000259" key="4">
    <source>
        <dbReference type="PROSITE" id="PS50835"/>
    </source>
</evidence>
<dbReference type="InterPro" id="IPR013106">
    <property type="entry name" value="Ig_V-set"/>
</dbReference>
<feature type="domain" description="Ig-like" evidence="4">
    <location>
        <begin position="814"/>
        <end position="911"/>
    </location>
</feature>
<gene>
    <name evidence="5" type="ORF">E1301_Tti012770</name>
</gene>
<dbReference type="PROSITE" id="PS50835">
    <property type="entry name" value="IG_LIKE"/>
    <property type="match status" value="1"/>
</dbReference>
<organism evidence="5 6">
    <name type="scientific">Triplophysa tibetana</name>
    <dbReference type="NCBI Taxonomy" id="1572043"/>
    <lineage>
        <taxon>Eukaryota</taxon>
        <taxon>Metazoa</taxon>
        <taxon>Chordata</taxon>
        <taxon>Craniata</taxon>
        <taxon>Vertebrata</taxon>
        <taxon>Euteleostomi</taxon>
        <taxon>Actinopterygii</taxon>
        <taxon>Neopterygii</taxon>
        <taxon>Teleostei</taxon>
        <taxon>Ostariophysi</taxon>
        <taxon>Cypriniformes</taxon>
        <taxon>Nemacheilidae</taxon>
        <taxon>Triplophysa</taxon>
    </lineage>
</organism>
<evidence type="ECO:0000313" key="6">
    <source>
        <dbReference type="Proteomes" id="UP000324632"/>
    </source>
</evidence>
<keyword evidence="2" id="KW-0812">Transmembrane</keyword>
<dbReference type="InterPro" id="IPR013783">
    <property type="entry name" value="Ig-like_fold"/>
</dbReference>
<feature type="region of interest" description="Disordered" evidence="1">
    <location>
        <begin position="775"/>
        <end position="809"/>
    </location>
</feature>
<feature type="compositionally biased region" description="Basic and acidic residues" evidence="1">
    <location>
        <begin position="785"/>
        <end position="797"/>
    </location>
</feature>
<keyword evidence="2" id="KW-0472">Membrane</keyword>
<dbReference type="InterPro" id="IPR036179">
    <property type="entry name" value="Ig-like_dom_sf"/>
</dbReference>
<dbReference type="CDD" id="cd12087">
    <property type="entry name" value="TM_EGFR-like"/>
    <property type="match status" value="1"/>
</dbReference>
<keyword evidence="6" id="KW-1185">Reference proteome</keyword>
<comment type="caution">
    <text evidence="5">The sequence shown here is derived from an EMBL/GenBank/DDBJ whole genome shotgun (WGS) entry which is preliminary data.</text>
</comment>